<dbReference type="EMBL" id="BARW01019082">
    <property type="protein sequence ID" value="GAI91134.1"/>
    <property type="molecule type" value="Genomic_DNA"/>
</dbReference>
<dbReference type="AlphaFoldDB" id="X1UFM3"/>
<dbReference type="SUPFAM" id="SSF69318">
    <property type="entry name" value="Integrin alpha N-terminal domain"/>
    <property type="match status" value="1"/>
</dbReference>
<dbReference type="PANTHER" id="PTHR46580">
    <property type="entry name" value="SENSOR KINASE-RELATED"/>
    <property type="match status" value="1"/>
</dbReference>
<dbReference type="Gene3D" id="2.130.10.130">
    <property type="entry name" value="Integrin alpha, N-terminal"/>
    <property type="match status" value="1"/>
</dbReference>
<gene>
    <name evidence="2" type="ORF">S12H4_32527</name>
</gene>
<dbReference type="Pfam" id="PF13517">
    <property type="entry name" value="FG-GAP_3"/>
    <property type="match status" value="1"/>
</dbReference>
<evidence type="ECO:0008006" key="3">
    <source>
        <dbReference type="Google" id="ProtNLM"/>
    </source>
</evidence>
<feature type="non-terminal residue" evidence="2">
    <location>
        <position position="1"/>
    </location>
</feature>
<dbReference type="InterPro" id="IPR028994">
    <property type="entry name" value="Integrin_alpha_N"/>
</dbReference>
<protein>
    <recommendedName>
        <fullName evidence="3">VCBS repeat-containing protein</fullName>
    </recommendedName>
</protein>
<reference evidence="2" key="1">
    <citation type="journal article" date="2014" name="Front. Microbiol.">
        <title>High frequency of phylogenetically diverse reductive dehalogenase-homologous genes in deep subseafloor sedimentary metagenomes.</title>
        <authorList>
            <person name="Kawai M."/>
            <person name="Futagami T."/>
            <person name="Toyoda A."/>
            <person name="Takaki Y."/>
            <person name="Nishi S."/>
            <person name="Hori S."/>
            <person name="Arai W."/>
            <person name="Tsubouchi T."/>
            <person name="Morono Y."/>
            <person name="Uchiyama I."/>
            <person name="Ito T."/>
            <person name="Fujiyama A."/>
            <person name="Inagaki F."/>
            <person name="Takami H."/>
        </authorList>
    </citation>
    <scope>NUCLEOTIDE SEQUENCE</scope>
    <source>
        <strain evidence="2">Expedition CK06-06</strain>
    </source>
</reference>
<evidence type="ECO:0000313" key="2">
    <source>
        <dbReference type="EMBL" id="GAI91134.1"/>
    </source>
</evidence>
<dbReference type="InterPro" id="IPR013517">
    <property type="entry name" value="FG-GAP"/>
</dbReference>
<proteinExistence type="predicted"/>
<organism evidence="2">
    <name type="scientific">marine sediment metagenome</name>
    <dbReference type="NCBI Taxonomy" id="412755"/>
    <lineage>
        <taxon>unclassified sequences</taxon>
        <taxon>metagenomes</taxon>
        <taxon>ecological metagenomes</taxon>
    </lineage>
</organism>
<name>X1UFM3_9ZZZZ</name>
<comment type="caution">
    <text evidence="2">The sequence shown here is derived from an EMBL/GenBank/DDBJ whole genome shotgun (WGS) entry which is preliminary data.</text>
</comment>
<keyword evidence="1" id="KW-0732">Signal</keyword>
<sequence>YINVPDYPSTIAVADVDDDGDKDIVCALVGLYSPNNKVAIMLWNSGTKTWETTTKTVGYGPRVFIGDANTDGKNDIICSNYRDDTISILLWNSGTSDWKSQIVLPLGNGPSNPIIKDFNHDGKNDIAVANWDDHDVSLLYWFEDNTPPSITINNPIQNGNYSAAPTFNVDISDNYYIHKKWYTLNANPTKHFFTSNEPISGWASVPDGTVALNFYANDTAGNEISESVFVNKDSIAPFHNKTESPPDPSL</sequence>
<evidence type="ECO:0000256" key="1">
    <source>
        <dbReference type="ARBA" id="ARBA00022729"/>
    </source>
</evidence>
<accession>X1UFM3</accession>